<evidence type="ECO:0008006" key="6">
    <source>
        <dbReference type="Google" id="ProtNLM"/>
    </source>
</evidence>
<feature type="domain" description="HAT C-terminal dimerisation" evidence="3">
    <location>
        <begin position="582"/>
        <end position="657"/>
    </location>
</feature>
<reference evidence="4 5" key="1">
    <citation type="submission" date="2024-02" db="EMBL/GenBank/DDBJ databases">
        <title>High-quality chromosome-scale genome assembly of Pensacola bahiagrass (Paspalum notatum Flugge var. saurae).</title>
        <authorList>
            <person name="Vega J.M."/>
            <person name="Podio M."/>
            <person name="Orjuela J."/>
            <person name="Siena L.A."/>
            <person name="Pessino S.C."/>
            <person name="Combes M.C."/>
            <person name="Mariac C."/>
            <person name="Albertini E."/>
            <person name="Pupilli F."/>
            <person name="Ortiz J.P.A."/>
            <person name="Leblanc O."/>
        </authorList>
    </citation>
    <scope>NUCLEOTIDE SEQUENCE [LARGE SCALE GENOMIC DNA]</scope>
    <source>
        <strain evidence="4">R1</strain>
        <tissue evidence="4">Leaf</tissue>
    </source>
</reference>
<feature type="region of interest" description="Disordered" evidence="1">
    <location>
        <begin position="703"/>
        <end position="741"/>
    </location>
</feature>
<dbReference type="Pfam" id="PF05699">
    <property type="entry name" value="Dimer_Tnp_hAT"/>
    <property type="match status" value="1"/>
</dbReference>
<sequence length="802" mass="90786">MVDTEQQKGNPSSIASAPVPEEKQFKAASDNPVWARCMLPDPSKKYSLKCNYCKCTFTGGITRIKYHLAGIKGYNAKKCKNVPTPVKEEMQALLTKKTNEKEQKNMEKERERGGIDIDNSDGENSSEEGSDQINEVLVLNPKASKGCTTSRSAACDSSIDRFYKPTSVEESVKMMKKGVSISGKVQTTLTTQKREERRDRACEYICHILHNTVTLPSFSHMLEAIGQFGRGLRGPSPYEMSGPFLQKRKQKVLDGFKNHKESWELTGCTVMTDAWTDRRGRGVMNLVVHSAHGACFIDSVECSGERKDGKYVQNPSIEQVGEDNVVQVVIDNASVNISASSYMRAKRPKIFWNGCAAHCIDLMLEDIGKLPILLCFVSSYYGFGLMRKILGRDLVRSGVTRFATAYLNLKSLQDHKKELAKLFGTDELNEWDYLKKAKGKKALTVVRSESFWKNVDMAPLANVLRRMDSDIPAMGFFHGLMLNAKKEISERFDNDESRFKVAWDIVDKRWDNELKTPLHLAGYYLNPYFYYPKKSEIEKDGSFREGVIACITRMVEDEATQDDIIEELNMYQDQQGSFGQDIAVRQRRNKNFNPAKWWLNYGTSTPKLRILASRILNLTCSSSACEKNWSVFEQVHTKRRNRLLHDRMRDLVFVKFNSKLRIKNNENKSKDPIEKKVQDVLDDDDNEFITGLAPVPNAIDEQQAQDGASQEGESPTASTMKQGKKNKASQLQKYERPIKEQRAHSSGDAVWQLAAPALIGVLLAHLSVPCWDSTTTDDFPAGYCRPAWYCTQLKDRAGHLMS</sequence>
<gene>
    <name evidence="4" type="ORF">U9M48_014231</name>
</gene>
<dbReference type="GO" id="GO:0046983">
    <property type="term" value="F:protein dimerization activity"/>
    <property type="evidence" value="ECO:0007669"/>
    <property type="project" value="InterPro"/>
</dbReference>
<dbReference type="AlphaFoldDB" id="A0AAQ3T1L3"/>
<feature type="compositionally biased region" description="Basic and acidic residues" evidence="1">
    <location>
        <begin position="97"/>
        <end position="115"/>
    </location>
</feature>
<dbReference type="InterPro" id="IPR007021">
    <property type="entry name" value="DUF659"/>
</dbReference>
<feature type="region of interest" description="Disordered" evidence="1">
    <location>
        <begin position="93"/>
        <end position="131"/>
    </location>
</feature>
<feature type="compositionally biased region" description="Acidic residues" evidence="1">
    <location>
        <begin position="118"/>
        <end position="130"/>
    </location>
</feature>
<evidence type="ECO:0000313" key="5">
    <source>
        <dbReference type="Proteomes" id="UP001341281"/>
    </source>
</evidence>
<evidence type="ECO:0000259" key="3">
    <source>
        <dbReference type="Pfam" id="PF05699"/>
    </source>
</evidence>
<dbReference type="EMBL" id="CP144747">
    <property type="protein sequence ID" value="WVZ64756.1"/>
    <property type="molecule type" value="Genomic_DNA"/>
</dbReference>
<dbReference type="PANTHER" id="PTHR32166">
    <property type="entry name" value="OSJNBA0013A04.12 PROTEIN"/>
    <property type="match status" value="1"/>
</dbReference>
<dbReference type="SUPFAM" id="SSF53098">
    <property type="entry name" value="Ribonuclease H-like"/>
    <property type="match status" value="1"/>
</dbReference>
<feature type="compositionally biased region" description="Polar residues" evidence="1">
    <location>
        <begin position="703"/>
        <end position="721"/>
    </location>
</feature>
<organism evidence="4 5">
    <name type="scientific">Paspalum notatum var. saurae</name>
    <dbReference type="NCBI Taxonomy" id="547442"/>
    <lineage>
        <taxon>Eukaryota</taxon>
        <taxon>Viridiplantae</taxon>
        <taxon>Streptophyta</taxon>
        <taxon>Embryophyta</taxon>
        <taxon>Tracheophyta</taxon>
        <taxon>Spermatophyta</taxon>
        <taxon>Magnoliopsida</taxon>
        <taxon>Liliopsida</taxon>
        <taxon>Poales</taxon>
        <taxon>Poaceae</taxon>
        <taxon>PACMAD clade</taxon>
        <taxon>Panicoideae</taxon>
        <taxon>Andropogonodae</taxon>
        <taxon>Paspaleae</taxon>
        <taxon>Paspalinae</taxon>
        <taxon>Paspalum</taxon>
    </lineage>
</organism>
<dbReference type="Proteomes" id="UP001341281">
    <property type="component" value="Chromosome 03"/>
</dbReference>
<feature type="region of interest" description="Disordered" evidence="1">
    <location>
        <begin position="1"/>
        <end position="26"/>
    </location>
</feature>
<evidence type="ECO:0000313" key="4">
    <source>
        <dbReference type="EMBL" id="WVZ64756.1"/>
    </source>
</evidence>
<evidence type="ECO:0000259" key="2">
    <source>
        <dbReference type="Pfam" id="PF04937"/>
    </source>
</evidence>
<name>A0AAQ3T1L3_PASNO</name>
<accession>A0AAQ3T1L3</accession>
<proteinExistence type="predicted"/>
<dbReference type="PANTHER" id="PTHR32166:SF74">
    <property type="entry name" value="OS05G0256350 PROTEIN"/>
    <property type="match status" value="1"/>
</dbReference>
<feature type="domain" description="DUF659" evidence="2">
    <location>
        <begin position="235"/>
        <end position="372"/>
    </location>
</feature>
<keyword evidence="5" id="KW-1185">Reference proteome</keyword>
<dbReference type="InterPro" id="IPR008906">
    <property type="entry name" value="HATC_C_dom"/>
</dbReference>
<evidence type="ECO:0000256" key="1">
    <source>
        <dbReference type="SAM" id="MobiDB-lite"/>
    </source>
</evidence>
<protein>
    <recommendedName>
        <fullName evidence="6">BED-type domain-containing protein</fullName>
    </recommendedName>
</protein>
<dbReference type="Pfam" id="PF04937">
    <property type="entry name" value="DUF659"/>
    <property type="match status" value="1"/>
</dbReference>
<dbReference type="InterPro" id="IPR012337">
    <property type="entry name" value="RNaseH-like_sf"/>
</dbReference>